<proteinExistence type="predicted"/>
<dbReference type="EMBL" id="MN739945">
    <property type="protein sequence ID" value="QHT79086.1"/>
    <property type="molecule type" value="Genomic_DNA"/>
</dbReference>
<reference evidence="2" key="1">
    <citation type="journal article" date="2020" name="Nature">
        <title>Giant virus diversity and host interactions through global metagenomics.</title>
        <authorList>
            <person name="Schulz F."/>
            <person name="Roux S."/>
            <person name="Paez-Espino D."/>
            <person name="Jungbluth S."/>
            <person name="Walsh D.A."/>
            <person name="Denef V.J."/>
            <person name="McMahon K.D."/>
            <person name="Konstantinidis K.T."/>
            <person name="Eloe-Fadrosh E.A."/>
            <person name="Kyrpides N.C."/>
            <person name="Woyke T."/>
        </authorList>
    </citation>
    <scope>NUCLEOTIDE SEQUENCE</scope>
    <source>
        <strain evidence="2">GVMAG-M-3300023179-97</strain>
    </source>
</reference>
<evidence type="ECO:0000313" key="2">
    <source>
        <dbReference type="EMBL" id="QHT79086.1"/>
    </source>
</evidence>
<dbReference type="Gene3D" id="3.40.1440.10">
    <property type="entry name" value="GIY-YIG endonuclease"/>
    <property type="match status" value="1"/>
</dbReference>
<dbReference type="PANTHER" id="PTHR20208:SF13">
    <property type="entry name" value="STRUCTURE-SPECIFIC ENDONUCLEASE SUBUNIT SLX1"/>
    <property type="match status" value="1"/>
</dbReference>
<dbReference type="PROSITE" id="PS50164">
    <property type="entry name" value="GIY_YIG"/>
    <property type="match status" value="1"/>
</dbReference>
<accession>A0A6C0HG25</accession>
<dbReference type="PANTHER" id="PTHR20208">
    <property type="entry name" value="STRUCTURE-SPECIFIC ENDONUCLEASE SUBUNIT SLX1"/>
    <property type="match status" value="1"/>
</dbReference>
<sequence length="124" mass="14332">MWNVYLLEDLDHKRTYVGATLDIHRRLLQHNGIQAGGARATSGREWSRVCHVTGFPHQKSALQFEWKWKNLSKKEVGKTALGRRIQALIVLLNLEQSTSKATDYKEYVDNLQVVWEDSRNVVDV</sequence>
<dbReference type="AlphaFoldDB" id="A0A6C0HG25"/>
<dbReference type="Pfam" id="PF01541">
    <property type="entry name" value="GIY-YIG"/>
    <property type="match status" value="1"/>
</dbReference>
<dbReference type="InterPro" id="IPR000305">
    <property type="entry name" value="GIY-YIG_endonuc"/>
</dbReference>
<dbReference type="InterPro" id="IPR050381">
    <property type="entry name" value="SLX1_endonuclease"/>
</dbReference>
<feature type="domain" description="GIY-YIG" evidence="1">
    <location>
        <begin position="1"/>
        <end position="78"/>
    </location>
</feature>
<dbReference type="InterPro" id="IPR035901">
    <property type="entry name" value="GIY-YIG_endonuc_sf"/>
</dbReference>
<organism evidence="2">
    <name type="scientific">viral metagenome</name>
    <dbReference type="NCBI Taxonomy" id="1070528"/>
    <lineage>
        <taxon>unclassified sequences</taxon>
        <taxon>metagenomes</taxon>
        <taxon>organismal metagenomes</taxon>
    </lineage>
</organism>
<dbReference type="SUPFAM" id="SSF82771">
    <property type="entry name" value="GIY-YIG endonuclease"/>
    <property type="match status" value="1"/>
</dbReference>
<protein>
    <recommendedName>
        <fullName evidence="1">GIY-YIG domain-containing protein</fullName>
    </recommendedName>
</protein>
<evidence type="ECO:0000259" key="1">
    <source>
        <dbReference type="PROSITE" id="PS50164"/>
    </source>
</evidence>
<name>A0A6C0HG25_9ZZZZ</name>